<dbReference type="Proteomes" id="UP000193685">
    <property type="component" value="Unassembled WGS sequence"/>
</dbReference>
<keyword evidence="2" id="KW-1185">Reference proteome</keyword>
<organism evidence="1 2">
    <name type="scientific">Protomyces lactucae-debilis</name>
    <dbReference type="NCBI Taxonomy" id="2754530"/>
    <lineage>
        <taxon>Eukaryota</taxon>
        <taxon>Fungi</taxon>
        <taxon>Dikarya</taxon>
        <taxon>Ascomycota</taxon>
        <taxon>Taphrinomycotina</taxon>
        <taxon>Taphrinomycetes</taxon>
        <taxon>Taphrinales</taxon>
        <taxon>Protomycetaceae</taxon>
        <taxon>Protomyces</taxon>
    </lineage>
</organism>
<accession>A0A1Y2FLY1</accession>
<sequence>MQIEGLCGLVYSVDRIASNPIVAHELDECQCKVQIGSALYMHSYSAGNSHHQRLLFVFRRLLALHKRLEAVFWLAPVFHQHYRSSPAIFHGVAGLKTSFHWPIADT</sequence>
<comment type="caution">
    <text evidence="1">The sequence shown here is derived from an EMBL/GenBank/DDBJ whole genome shotgun (WGS) entry which is preliminary data.</text>
</comment>
<dbReference type="AlphaFoldDB" id="A0A1Y2FLY1"/>
<dbReference type="RefSeq" id="XP_040726765.1">
    <property type="nucleotide sequence ID" value="XM_040866671.1"/>
</dbReference>
<protein>
    <submittedName>
        <fullName evidence="1">Uncharacterized protein</fullName>
    </submittedName>
</protein>
<evidence type="ECO:0000313" key="2">
    <source>
        <dbReference type="Proteomes" id="UP000193685"/>
    </source>
</evidence>
<name>A0A1Y2FLY1_PROLT</name>
<gene>
    <name evidence="1" type="ORF">BCR37DRAFT_255835</name>
</gene>
<dbReference type="EMBL" id="MCFI01000005">
    <property type="protein sequence ID" value="ORY84982.1"/>
    <property type="molecule type" value="Genomic_DNA"/>
</dbReference>
<proteinExistence type="predicted"/>
<reference evidence="1 2" key="1">
    <citation type="submission" date="2016-07" db="EMBL/GenBank/DDBJ databases">
        <title>Pervasive Adenine N6-methylation of Active Genes in Fungi.</title>
        <authorList>
            <consortium name="DOE Joint Genome Institute"/>
            <person name="Mondo S.J."/>
            <person name="Dannebaum R.O."/>
            <person name="Kuo R.C."/>
            <person name="Labutti K."/>
            <person name="Haridas S."/>
            <person name="Kuo A."/>
            <person name="Salamov A."/>
            <person name="Ahrendt S.R."/>
            <person name="Lipzen A."/>
            <person name="Sullivan W."/>
            <person name="Andreopoulos W.B."/>
            <person name="Clum A."/>
            <person name="Lindquist E."/>
            <person name="Daum C."/>
            <person name="Ramamoorthy G.K."/>
            <person name="Gryganskyi A."/>
            <person name="Culley D."/>
            <person name="Magnuson J.K."/>
            <person name="James T.Y."/>
            <person name="O'Malley M.A."/>
            <person name="Stajich J.E."/>
            <person name="Spatafora J.W."/>
            <person name="Visel A."/>
            <person name="Grigoriev I.V."/>
        </authorList>
    </citation>
    <scope>NUCLEOTIDE SEQUENCE [LARGE SCALE GENOMIC DNA]</scope>
    <source>
        <strain evidence="1 2">12-1054</strain>
    </source>
</reference>
<evidence type="ECO:0000313" key="1">
    <source>
        <dbReference type="EMBL" id="ORY84982.1"/>
    </source>
</evidence>
<dbReference type="GeneID" id="63783270"/>